<dbReference type="Gene3D" id="3.30.559.10">
    <property type="entry name" value="Chloramphenicol acetyltransferase-like domain"/>
    <property type="match status" value="2"/>
</dbReference>
<dbReference type="Pfam" id="PF02458">
    <property type="entry name" value="Transferase"/>
    <property type="match status" value="1"/>
</dbReference>
<dbReference type="SUPFAM" id="SSF52540">
    <property type="entry name" value="P-loop containing nucleoside triphosphate hydrolases"/>
    <property type="match status" value="1"/>
</dbReference>
<keyword evidence="4" id="KW-1185">Reference proteome</keyword>
<sequence length="1582" mass="183786">MTKRYQDGMAIVLNNGKPDIFLTMTCNPSWIEITSELGLHQTPQDRPDLLTRIFRSRFEQLKDDVINKGVLGRVKSYMYVTEFQKHGLPHVHMLLILDTDDKLREPEEYDSMVKAEIPRHEFEPELYEDVLKQMIHGPCGVLNQSSPCMKNGHCKRRYPKDFYEETRQGNDSYPKYMRSSIKSIKYLYKYVYKAPDRVAMEVHRGTAEGWGLLESDNSIRECMLEASNIRMPYALRRLFVTILIFCEPTDVRGLFNEFYPYMVEDYQMTNIVMGNNFEGETNEVGGVPTIIQEELSIRIPDEDIQSVEKLNNDQMSANNTIMNAIHQKQSQFFFVDGSGETGHNAGKRAFLPRIKLKTTDGAGLPFVLIRKQFPVKLSFEITINKSQGQTIPNVRIYLPRHVFSHRQFQDSRERQRERRTQNARHRRQRMSVEQRQEELARRRSNYRQNKDKGKQVQTCDISDMRTMILFQDLTNANFASWFFQRARDNEAGPSTTYVSRVPSTDQNFKYPIFQQNDNHEARPFIRNIDDNDCENLKICVAKVTISQVPAPDELLQLFLDSSIEAKHFRQHIRSYNHVMSFTSLGVHVDESLGAIGRGIYIFRAQGAIYHKIGGFHLNQGSRPRYLQLYIYDTDNELQNRMRENPILNQAVVYKLQKLLHQCNPFVIVFRQLALEPNIEECGGDEDTIERGRDINVINYDGKLTKVQETMGYYDPLQYPILLPFGTYGWDIETKTNVGKNVTCREYYSYVLQIETVRLRWIRRNQNNVRSEVYQGLQDALHDGENNADNVGQRTILPSSFIGSKRDMTQRYQDGIAIVLNNGKPNIFLTMTCNPSWIEITSELGLHQTTQDQPDLLTRIFRSKFEQLKDDVINKGVLGRVKSYMYVTEFQKRGLPHVHMLLILDTDDKLREPEEYDSVVKAEIPRHESEPELYDVVLKHMIHGPCGVLNQSSPCMKNGHCKKRYPKNFCEETRQGNDSYPEYMGRFNDPIFLNRNKSVDNRWVVPYNPWLLLKYDFHINVDICSSIKSIKYLYKYVYKGHDRVAMEVHRGTGMDEIQQYVDARWICASEALWKIFKFTLYKLYPSVERLQIHFPNHHPVRFYKHQRIADVLNDNQNAVTMLTEFFSLNQMDPYAQNYLYREIPEHYCWLKWVNKWPRRRTKRKVIGRIYTVSPSKDPFLLASSLSQSSNSKNDNDNKVSKCEYMATPVFVHTKLQDQELTPRNSLQLKKDSCPRDLCTPRKLSGRPRSLIYTVSFKSFIAKKSIILPLRFPWLPTKTTLDFNHVIGNSSHEASLSRSFIPNLESSHLCASIISLQITLFPSSGFSIGITSHHAVFDGKSLSMFVKAWAYLCKKTIEDGESPPLLPELEPLFNREIIKDTTENNSIEILSKMFPNEKPNQRSLKIFSFSTKTRRISIHEVEKEKEKFAFGFAVDCRARLEPPIPDNYFGNRLSGHFIDTNPMDFIKEDGVFLVAKCIFEKIKMIKEKGVLEENMFDLFDRYTCLINEGYKILGVAGSNRFSVYENDFGYGRPEKVEIVSIDKGLSIGFGDSKDGNGGVEIGLVLNKHLMNLFITFFLEGLCGN</sequence>
<reference evidence="3 4" key="1">
    <citation type="journal article" date="2022" name="Nat. Genet.">
        <title>Improved pea reference genome and pan-genome highlight genomic features and evolutionary characteristics.</title>
        <authorList>
            <person name="Yang T."/>
            <person name="Liu R."/>
            <person name="Luo Y."/>
            <person name="Hu S."/>
            <person name="Wang D."/>
            <person name="Wang C."/>
            <person name="Pandey M.K."/>
            <person name="Ge S."/>
            <person name="Xu Q."/>
            <person name="Li N."/>
            <person name="Li G."/>
            <person name="Huang Y."/>
            <person name="Saxena R.K."/>
            <person name="Ji Y."/>
            <person name="Li M."/>
            <person name="Yan X."/>
            <person name="He Y."/>
            <person name="Liu Y."/>
            <person name="Wang X."/>
            <person name="Xiang C."/>
            <person name="Varshney R.K."/>
            <person name="Ding H."/>
            <person name="Gao S."/>
            <person name="Zong X."/>
        </authorList>
    </citation>
    <scope>NUCLEOTIDE SEQUENCE [LARGE SCALE GENOMIC DNA]</scope>
    <source>
        <strain evidence="3 4">cv. Zhongwan 6</strain>
    </source>
</reference>
<accession>A0A9D4Y4Q9</accession>
<evidence type="ECO:0000313" key="3">
    <source>
        <dbReference type="EMBL" id="KAI5432267.1"/>
    </source>
</evidence>
<evidence type="ECO:0000259" key="2">
    <source>
        <dbReference type="Pfam" id="PF14214"/>
    </source>
</evidence>
<dbReference type="Gramene" id="Psat03G0613100-T1">
    <property type="protein sequence ID" value="KAI5432267.1"/>
    <property type="gene ID" value="KIW84_036131"/>
</dbReference>
<feature type="region of interest" description="Disordered" evidence="1">
    <location>
        <begin position="407"/>
        <end position="454"/>
    </location>
</feature>
<protein>
    <recommendedName>
        <fullName evidence="2">Helitron helicase-like domain-containing protein</fullName>
    </recommendedName>
</protein>
<dbReference type="InterPro" id="IPR025476">
    <property type="entry name" value="Helitron_helicase-like"/>
</dbReference>
<organism evidence="3 4">
    <name type="scientific">Pisum sativum</name>
    <name type="common">Garden pea</name>
    <name type="synonym">Lathyrus oleraceus</name>
    <dbReference type="NCBI Taxonomy" id="3888"/>
    <lineage>
        <taxon>Eukaryota</taxon>
        <taxon>Viridiplantae</taxon>
        <taxon>Streptophyta</taxon>
        <taxon>Embryophyta</taxon>
        <taxon>Tracheophyta</taxon>
        <taxon>Spermatophyta</taxon>
        <taxon>Magnoliopsida</taxon>
        <taxon>eudicotyledons</taxon>
        <taxon>Gunneridae</taxon>
        <taxon>Pentapetalae</taxon>
        <taxon>rosids</taxon>
        <taxon>fabids</taxon>
        <taxon>Fabales</taxon>
        <taxon>Fabaceae</taxon>
        <taxon>Papilionoideae</taxon>
        <taxon>50 kb inversion clade</taxon>
        <taxon>NPAAA clade</taxon>
        <taxon>Hologalegina</taxon>
        <taxon>IRL clade</taxon>
        <taxon>Fabeae</taxon>
        <taxon>Lathyrus</taxon>
    </lineage>
</organism>
<dbReference type="PANTHER" id="PTHR10492:SF94">
    <property type="entry name" value="ATP-DEPENDENT DNA HELICASE"/>
    <property type="match status" value="1"/>
</dbReference>
<dbReference type="EMBL" id="JAMSHJ010000003">
    <property type="protein sequence ID" value="KAI5432267.1"/>
    <property type="molecule type" value="Genomic_DNA"/>
</dbReference>
<feature type="compositionally biased region" description="Basic and acidic residues" evidence="1">
    <location>
        <begin position="430"/>
        <end position="441"/>
    </location>
</feature>
<evidence type="ECO:0000256" key="1">
    <source>
        <dbReference type="SAM" id="MobiDB-lite"/>
    </source>
</evidence>
<feature type="domain" description="Helitron helicase-like" evidence="2">
    <location>
        <begin position="738"/>
        <end position="901"/>
    </location>
</feature>
<dbReference type="InterPro" id="IPR027417">
    <property type="entry name" value="P-loop_NTPase"/>
</dbReference>
<dbReference type="InterPro" id="IPR023213">
    <property type="entry name" value="CAT-like_dom_sf"/>
</dbReference>
<evidence type="ECO:0000313" key="4">
    <source>
        <dbReference type="Proteomes" id="UP001058974"/>
    </source>
</evidence>
<comment type="caution">
    <text evidence="3">The sequence shown here is derived from an EMBL/GenBank/DDBJ whole genome shotgun (WGS) entry which is preliminary data.</text>
</comment>
<dbReference type="Pfam" id="PF14214">
    <property type="entry name" value="Helitron_like_N"/>
    <property type="match status" value="2"/>
</dbReference>
<feature type="compositionally biased region" description="Basic and acidic residues" evidence="1">
    <location>
        <begin position="407"/>
        <end position="420"/>
    </location>
</feature>
<feature type="domain" description="Helitron helicase-like" evidence="2">
    <location>
        <begin position="1"/>
        <end position="95"/>
    </location>
</feature>
<name>A0A9D4Y4Q9_PEA</name>
<dbReference type="PANTHER" id="PTHR10492">
    <property type="match status" value="1"/>
</dbReference>
<proteinExistence type="predicted"/>
<gene>
    <name evidence="3" type="ORF">KIW84_036131</name>
</gene>
<dbReference type="Proteomes" id="UP001058974">
    <property type="component" value="Chromosome 3"/>
</dbReference>